<dbReference type="InterPro" id="IPR002156">
    <property type="entry name" value="RNaseH_domain"/>
</dbReference>
<evidence type="ECO:0000313" key="3">
    <source>
        <dbReference type="Proteomes" id="UP000236291"/>
    </source>
</evidence>
<evidence type="ECO:0000259" key="1">
    <source>
        <dbReference type="Pfam" id="PF13456"/>
    </source>
</evidence>
<reference evidence="2 3" key="2">
    <citation type="journal article" date="2017" name="Front. Plant Sci.">
        <title>Gene Classification and Mining of Molecular Markers Useful in Red Clover (Trifolium pratense) Breeding.</title>
        <authorList>
            <person name="Istvanek J."/>
            <person name="Dluhosova J."/>
            <person name="Dluhos P."/>
            <person name="Patkova L."/>
            <person name="Nedelnik J."/>
            <person name="Repkova J."/>
        </authorList>
    </citation>
    <scope>NUCLEOTIDE SEQUENCE [LARGE SCALE GENOMIC DNA]</scope>
    <source>
        <strain evidence="3">cv. Tatra</strain>
        <tissue evidence="2">Young leaves</tissue>
    </source>
</reference>
<protein>
    <submittedName>
        <fullName evidence="2">Ribonuclease H</fullName>
    </submittedName>
</protein>
<sequence length="171" mass="19405">MGAAKGSPVIASCGGVFRDHIAALNYCFVEPLGETSSFQPMLCAAMRAIEVAYNMNSYNLWLESDSELVVHAFKNTNFMVAWNIRNRWHNVKFLLSYMNCIVSHIYREGNQVADTLANHGCSLSSFTYWHQVPDVCDWLKLGATGSKDLIFSAGVWWSWRHRNLMCLNNET</sequence>
<dbReference type="Proteomes" id="UP000236291">
    <property type="component" value="Unassembled WGS sequence"/>
</dbReference>
<dbReference type="InterPro" id="IPR044730">
    <property type="entry name" value="RNase_H-like_dom_plant"/>
</dbReference>
<dbReference type="PANTHER" id="PTHR47723:SF23">
    <property type="entry name" value="REVERSE TRANSCRIPTASE-LIKE PROTEIN"/>
    <property type="match status" value="1"/>
</dbReference>
<dbReference type="SUPFAM" id="SSF53098">
    <property type="entry name" value="Ribonuclease H-like"/>
    <property type="match status" value="1"/>
</dbReference>
<dbReference type="Pfam" id="PF13456">
    <property type="entry name" value="RVT_3"/>
    <property type="match status" value="1"/>
</dbReference>
<dbReference type="EMBL" id="ASHM01038167">
    <property type="protein sequence ID" value="PNX80556.1"/>
    <property type="molecule type" value="Genomic_DNA"/>
</dbReference>
<dbReference type="AlphaFoldDB" id="A0A2K3LPU6"/>
<organism evidence="2 3">
    <name type="scientific">Trifolium pratense</name>
    <name type="common">Red clover</name>
    <dbReference type="NCBI Taxonomy" id="57577"/>
    <lineage>
        <taxon>Eukaryota</taxon>
        <taxon>Viridiplantae</taxon>
        <taxon>Streptophyta</taxon>
        <taxon>Embryophyta</taxon>
        <taxon>Tracheophyta</taxon>
        <taxon>Spermatophyta</taxon>
        <taxon>Magnoliopsida</taxon>
        <taxon>eudicotyledons</taxon>
        <taxon>Gunneridae</taxon>
        <taxon>Pentapetalae</taxon>
        <taxon>rosids</taxon>
        <taxon>fabids</taxon>
        <taxon>Fabales</taxon>
        <taxon>Fabaceae</taxon>
        <taxon>Papilionoideae</taxon>
        <taxon>50 kb inversion clade</taxon>
        <taxon>NPAAA clade</taxon>
        <taxon>Hologalegina</taxon>
        <taxon>IRL clade</taxon>
        <taxon>Trifolieae</taxon>
        <taxon>Trifolium</taxon>
    </lineage>
</organism>
<dbReference type="GO" id="GO:0004523">
    <property type="term" value="F:RNA-DNA hybrid ribonuclease activity"/>
    <property type="evidence" value="ECO:0007669"/>
    <property type="project" value="InterPro"/>
</dbReference>
<dbReference type="GO" id="GO:0003676">
    <property type="term" value="F:nucleic acid binding"/>
    <property type="evidence" value="ECO:0007669"/>
    <property type="project" value="InterPro"/>
</dbReference>
<evidence type="ECO:0000313" key="2">
    <source>
        <dbReference type="EMBL" id="PNX80556.1"/>
    </source>
</evidence>
<dbReference type="Gene3D" id="3.30.420.10">
    <property type="entry name" value="Ribonuclease H-like superfamily/Ribonuclease H"/>
    <property type="match status" value="1"/>
</dbReference>
<gene>
    <name evidence="2" type="ORF">L195_g036560</name>
</gene>
<name>A0A2K3LPU6_TRIPR</name>
<proteinExistence type="predicted"/>
<reference evidence="2 3" key="1">
    <citation type="journal article" date="2014" name="Am. J. Bot.">
        <title>Genome assembly and annotation for red clover (Trifolium pratense; Fabaceae).</title>
        <authorList>
            <person name="Istvanek J."/>
            <person name="Jaros M."/>
            <person name="Krenek A."/>
            <person name="Repkova J."/>
        </authorList>
    </citation>
    <scope>NUCLEOTIDE SEQUENCE [LARGE SCALE GENOMIC DNA]</scope>
    <source>
        <strain evidence="3">cv. Tatra</strain>
        <tissue evidence="2">Young leaves</tissue>
    </source>
</reference>
<comment type="caution">
    <text evidence="2">The sequence shown here is derived from an EMBL/GenBank/DDBJ whole genome shotgun (WGS) entry which is preliminary data.</text>
</comment>
<accession>A0A2K3LPU6</accession>
<dbReference type="InterPro" id="IPR012337">
    <property type="entry name" value="RNaseH-like_sf"/>
</dbReference>
<dbReference type="CDD" id="cd06222">
    <property type="entry name" value="RNase_H_like"/>
    <property type="match status" value="1"/>
</dbReference>
<dbReference type="PANTHER" id="PTHR47723">
    <property type="entry name" value="OS05G0353850 PROTEIN"/>
    <property type="match status" value="1"/>
</dbReference>
<feature type="domain" description="RNase H type-1" evidence="1">
    <location>
        <begin position="3"/>
        <end position="119"/>
    </location>
</feature>
<dbReference type="InterPro" id="IPR036397">
    <property type="entry name" value="RNaseH_sf"/>
</dbReference>
<dbReference type="InterPro" id="IPR053151">
    <property type="entry name" value="RNase_H-like"/>
</dbReference>
<dbReference type="STRING" id="57577.A0A2K3LPU6"/>